<comment type="caution">
    <text evidence="3">The sequence shown here is derived from an EMBL/GenBank/DDBJ whole genome shotgun (WGS) entry which is preliminary data.</text>
</comment>
<keyword evidence="2" id="KW-0677">Repeat</keyword>
<accession>A0A814LJQ4</accession>
<dbReference type="EMBL" id="CAJNOC010005904">
    <property type="protein sequence ID" value="CAF1065160.1"/>
    <property type="molecule type" value="Genomic_DNA"/>
</dbReference>
<dbReference type="InterPro" id="IPR003591">
    <property type="entry name" value="Leu-rich_rpt_typical-subtyp"/>
</dbReference>
<sequence length="300" mass="35141">MVPKKIQFFGTSFGSASRTEPKPKPTVFFGASLWLILSYVHLYEYKASVKYDFNLSKIESLSFVTGENLFFEDSNFLRFSYISYIDLIELTNLKKLTIFNHSMKNFNNLLSSSLEVLDLDRNKIEKINENTFIKTPNLTQLHLNVNELNYFTKKSFNGLRNLKVLDLSSNRITKLDNGIFSELIRISELNLSENYLKDFHEFDFDGLRKLNILNLSQQFDLTRFIHKYTFKNLENLNELNLKDNSLEMFDFEFPKSLKSLNLESSYLVGIEPNQFNTRCLSNLEELNLSSNSMIDVYFKN</sequence>
<dbReference type="Proteomes" id="UP000663879">
    <property type="component" value="Unassembled WGS sequence"/>
</dbReference>
<keyword evidence="4" id="KW-1185">Reference proteome</keyword>
<dbReference type="InterPro" id="IPR032675">
    <property type="entry name" value="LRR_dom_sf"/>
</dbReference>
<dbReference type="SUPFAM" id="SSF52058">
    <property type="entry name" value="L domain-like"/>
    <property type="match status" value="1"/>
</dbReference>
<dbReference type="PRINTS" id="PR00019">
    <property type="entry name" value="LEURICHRPT"/>
</dbReference>
<dbReference type="PANTHER" id="PTHR45712:SF22">
    <property type="entry name" value="INSULIN-LIKE GROWTH FACTOR-BINDING PROTEIN COMPLEX ACID LABILE SUBUNIT"/>
    <property type="match status" value="1"/>
</dbReference>
<protein>
    <submittedName>
        <fullName evidence="3">Uncharacterized protein</fullName>
    </submittedName>
</protein>
<organism evidence="3 4">
    <name type="scientific">Brachionus calyciflorus</name>
    <dbReference type="NCBI Taxonomy" id="104777"/>
    <lineage>
        <taxon>Eukaryota</taxon>
        <taxon>Metazoa</taxon>
        <taxon>Spiralia</taxon>
        <taxon>Gnathifera</taxon>
        <taxon>Rotifera</taxon>
        <taxon>Eurotatoria</taxon>
        <taxon>Monogononta</taxon>
        <taxon>Pseudotrocha</taxon>
        <taxon>Ploima</taxon>
        <taxon>Brachionidae</taxon>
        <taxon>Brachionus</taxon>
    </lineage>
</organism>
<dbReference type="Gene3D" id="3.80.10.10">
    <property type="entry name" value="Ribonuclease Inhibitor"/>
    <property type="match status" value="1"/>
</dbReference>
<evidence type="ECO:0000313" key="3">
    <source>
        <dbReference type="EMBL" id="CAF1065160.1"/>
    </source>
</evidence>
<gene>
    <name evidence="3" type="ORF">OXX778_LOCUS19465</name>
</gene>
<evidence type="ECO:0000256" key="2">
    <source>
        <dbReference type="ARBA" id="ARBA00022737"/>
    </source>
</evidence>
<name>A0A814LJQ4_9BILA</name>
<dbReference type="Pfam" id="PF13855">
    <property type="entry name" value="LRR_8"/>
    <property type="match status" value="1"/>
</dbReference>
<dbReference type="InterPro" id="IPR050333">
    <property type="entry name" value="SLRP"/>
</dbReference>
<dbReference type="InterPro" id="IPR001611">
    <property type="entry name" value="Leu-rich_rpt"/>
</dbReference>
<keyword evidence="1" id="KW-0433">Leucine-rich repeat</keyword>
<dbReference type="OrthoDB" id="1394818at2759"/>
<dbReference type="PROSITE" id="PS51450">
    <property type="entry name" value="LRR"/>
    <property type="match status" value="2"/>
</dbReference>
<proteinExistence type="predicted"/>
<evidence type="ECO:0000256" key="1">
    <source>
        <dbReference type="ARBA" id="ARBA00022614"/>
    </source>
</evidence>
<dbReference type="AlphaFoldDB" id="A0A814LJQ4"/>
<evidence type="ECO:0000313" key="4">
    <source>
        <dbReference type="Proteomes" id="UP000663879"/>
    </source>
</evidence>
<dbReference type="SMART" id="SM00369">
    <property type="entry name" value="LRR_TYP"/>
    <property type="match status" value="6"/>
</dbReference>
<dbReference type="PANTHER" id="PTHR45712">
    <property type="entry name" value="AGAP008170-PA"/>
    <property type="match status" value="1"/>
</dbReference>
<reference evidence="3" key="1">
    <citation type="submission" date="2021-02" db="EMBL/GenBank/DDBJ databases">
        <authorList>
            <person name="Nowell W R."/>
        </authorList>
    </citation>
    <scope>NUCLEOTIDE SEQUENCE</scope>
    <source>
        <strain evidence="3">Ploen Becks lab</strain>
    </source>
</reference>